<proteinExistence type="predicted"/>
<dbReference type="EMBL" id="BHYK01000006">
    <property type="protein sequence ID" value="GCD09802.1"/>
    <property type="molecule type" value="Genomic_DNA"/>
</dbReference>
<comment type="caution">
    <text evidence="2">The sequence shown here is derived from an EMBL/GenBank/DDBJ whole genome shotgun (WGS) entry which is preliminary data.</text>
</comment>
<keyword evidence="1" id="KW-1133">Transmembrane helix</keyword>
<gene>
    <name evidence="2" type="ORF">Ctaglu_14250</name>
</gene>
<dbReference type="Proteomes" id="UP000287872">
    <property type="component" value="Unassembled WGS sequence"/>
</dbReference>
<dbReference type="OrthoDB" id="1935191at2"/>
<keyword evidence="1" id="KW-0472">Membrane</keyword>
<reference evidence="2 3" key="1">
    <citation type="submission" date="2018-11" db="EMBL/GenBank/DDBJ databases">
        <title>Genome sequencing and assembly of Clostridium tagluense strain A121.</title>
        <authorList>
            <person name="Murakami T."/>
            <person name="Segawa T."/>
            <person name="Shcherbakova V.A."/>
            <person name="Mori H."/>
            <person name="Yoshimura Y."/>
        </authorList>
    </citation>
    <scope>NUCLEOTIDE SEQUENCE [LARGE SCALE GENOMIC DNA]</scope>
    <source>
        <strain evidence="2 3">A121</strain>
    </source>
</reference>
<protein>
    <recommendedName>
        <fullName evidence="4">VCBS repeat-containing protein</fullName>
    </recommendedName>
</protein>
<sequence>MKLHILFFKKKFLYYALAFIVFSTIFTVLLVIRNKSLSTFNIVTESKMMQADLTGDGTKDILYIKTETETDKYYIQINSQDKSYYLEPSKKINTVGNYYKEWPMRLTLMDISTKNKPEIFTQASVENTASLQDTSSINNKAVQHVFLWNNEKFDDIFCSTNNILGFVDSKNNKTPKVLSGNIKDGKMTFTSYIFIKNRLKSFSYNYDDNYMGKNTITSFINLMTSFPQSELNMSKGPFSPDLNGNDISLLTDLWNKKTYFNFQDAVFKDSNWDKEGNASKILWTLNFKGSTERDSKDTKNYTIELILKPIPKSDTTSTFKISSVSIK</sequence>
<feature type="transmembrane region" description="Helical" evidence="1">
    <location>
        <begin position="12"/>
        <end position="32"/>
    </location>
</feature>
<dbReference type="AlphaFoldDB" id="A0A401UK16"/>
<evidence type="ECO:0000313" key="2">
    <source>
        <dbReference type="EMBL" id="GCD09802.1"/>
    </source>
</evidence>
<keyword evidence="1" id="KW-0812">Transmembrane</keyword>
<name>A0A401UK16_9CLOT</name>
<dbReference type="RefSeq" id="WP_124999563.1">
    <property type="nucleotide sequence ID" value="NZ_BHYK01000006.1"/>
</dbReference>
<keyword evidence="3" id="KW-1185">Reference proteome</keyword>
<evidence type="ECO:0000313" key="3">
    <source>
        <dbReference type="Proteomes" id="UP000287872"/>
    </source>
</evidence>
<evidence type="ECO:0000256" key="1">
    <source>
        <dbReference type="SAM" id="Phobius"/>
    </source>
</evidence>
<organism evidence="2 3">
    <name type="scientific">Clostridium tagluense</name>
    <dbReference type="NCBI Taxonomy" id="360422"/>
    <lineage>
        <taxon>Bacteria</taxon>
        <taxon>Bacillati</taxon>
        <taxon>Bacillota</taxon>
        <taxon>Clostridia</taxon>
        <taxon>Eubacteriales</taxon>
        <taxon>Clostridiaceae</taxon>
        <taxon>Clostridium</taxon>
    </lineage>
</organism>
<accession>A0A401UK16</accession>
<evidence type="ECO:0008006" key="4">
    <source>
        <dbReference type="Google" id="ProtNLM"/>
    </source>
</evidence>